<evidence type="ECO:0000313" key="2">
    <source>
        <dbReference type="Proteomes" id="UP000017834"/>
    </source>
</evidence>
<accession>A0ABN0Q974</accession>
<name>A0ABN0Q974_ENTCL</name>
<proteinExistence type="predicted"/>
<dbReference type="EMBL" id="AXOM01000042">
    <property type="protein sequence ID" value="ESS58681.1"/>
    <property type="molecule type" value="Genomic_DNA"/>
</dbReference>
<gene>
    <name evidence="1" type="ORF">EDP2_3329</name>
</gene>
<protein>
    <submittedName>
        <fullName evidence="1">Metal-dependent hydrolase family protein</fullName>
    </submittedName>
</protein>
<comment type="caution">
    <text evidence="1">The sequence shown here is derived from an EMBL/GenBank/DDBJ whole genome shotgun (WGS) entry which is preliminary data.</text>
</comment>
<dbReference type="GO" id="GO:0016787">
    <property type="term" value="F:hydrolase activity"/>
    <property type="evidence" value="ECO:0007669"/>
    <property type="project" value="UniProtKB-KW"/>
</dbReference>
<keyword evidence="1" id="KW-0378">Hydrolase</keyword>
<sequence length="316" mass="36702">MDLKLRAVPQEVYGVMELNDNFNFLWNPDPVSSLIGLGTSYVLEFFEFYGERIGDYYDEFIPESPQKDERFALFVTQEKRHAAAHRKLNNFITKSIAPPVREKFHPRVYDFLYGAYKEMAEPIIGGIERDKANGKKADGAFFKEAVRSIAIFESQVCMTGLSFFENLFENGRFELVSNLSGNLGVLYLLGYHYTEEMEHCCVSIEAFETIYQEKVWTRALVDQHIHSRNLLASQVLLSTLHVARMLNQQLTVKQITNSVAYQYREQMAKKYIVEGFNAREPEILARRKSLVERWDNEWEPRLLEKIAQRIRAGARG</sequence>
<evidence type="ECO:0000313" key="1">
    <source>
        <dbReference type="EMBL" id="ESS58681.1"/>
    </source>
</evidence>
<dbReference type="Proteomes" id="UP000017834">
    <property type="component" value="Unassembled WGS sequence"/>
</dbReference>
<reference evidence="1 2" key="1">
    <citation type="journal article" date="2014" name="Genome Announc.">
        <title>Draft Genome Sequence of Enterobacter cloacae Strain S611.</title>
        <authorList>
            <person name="Wang D."/>
            <person name="Han C.S."/>
            <person name="Dichosa A.E."/>
            <person name="Gleasner C.D."/>
            <person name="Johnson S.L."/>
            <person name="Daligault H.E."/>
            <person name="Davenport K.W."/>
            <person name="Li P.E."/>
            <person name="Pierson E.A."/>
            <person name="Pierson L.S.III."/>
        </authorList>
    </citation>
    <scope>NUCLEOTIDE SEQUENCE [LARGE SCALE GENOMIC DNA]</scope>
    <source>
        <strain evidence="1 2">S611</strain>
    </source>
</reference>
<keyword evidence="2" id="KW-1185">Reference proteome</keyword>
<organism evidence="1 2">
    <name type="scientific">Enterobacter cloacae S611</name>
    <dbReference type="NCBI Taxonomy" id="1399146"/>
    <lineage>
        <taxon>Bacteria</taxon>
        <taxon>Pseudomonadati</taxon>
        <taxon>Pseudomonadota</taxon>
        <taxon>Gammaproteobacteria</taxon>
        <taxon>Enterobacterales</taxon>
        <taxon>Enterobacteriaceae</taxon>
        <taxon>Enterobacter</taxon>
        <taxon>Enterobacter cloacae complex</taxon>
    </lineage>
</organism>